<dbReference type="InterPro" id="IPR011598">
    <property type="entry name" value="bHLH_dom"/>
</dbReference>
<comment type="caution">
    <text evidence="3">The sequence shown here is derived from an EMBL/GenBank/DDBJ whole genome shotgun (WGS) entry which is preliminary data.</text>
</comment>
<evidence type="ECO:0000313" key="4">
    <source>
        <dbReference type="Proteomes" id="UP000092555"/>
    </source>
</evidence>
<evidence type="ECO:0000256" key="1">
    <source>
        <dbReference type="SAM" id="MobiDB-lite"/>
    </source>
</evidence>
<dbReference type="GeneID" id="30028754"/>
<dbReference type="STRING" id="869754.A0A1A0HDY8"/>
<dbReference type="OrthoDB" id="2133190at2759"/>
<dbReference type="InterPro" id="IPR052099">
    <property type="entry name" value="Regulatory_TF_Diverse"/>
</dbReference>
<dbReference type="Pfam" id="PF00010">
    <property type="entry name" value="HLH"/>
    <property type="match status" value="1"/>
</dbReference>
<dbReference type="Gene3D" id="4.10.280.10">
    <property type="entry name" value="Helix-loop-helix DNA-binding domain"/>
    <property type="match status" value="1"/>
</dbReference>
<dbReference type="EMBL" id="LXTC01000002">
    <property type="protein sequence ID" value="OBA22195.1"/>
    <property type="molecule type" value="Genomic_DNA"/>
</dbReference>
<dbReference type="SMART" id="SM00353">
    <property type="entry name" value="HLH"/>
    <property type="match status" value="1"/>
</dbReference>
<keyword evidence="4" id="KW-1185">Reference proteome</keyword>
<feature type="region of interest" description="Disordered" evidence="1">
    <location>
        <begin position="1"/>
        <end position="25"/>
    </location>
</feature>
<dbReference type="SUPFAM" id="SSF47459">
    <property type="entry name" value="HLH, helix-loop-helix DNA-binding domain"/>
    <property type="match status" value="1"/>
</dbReference>
<accession>A0A1A0HDY8</accession>
<proteinExistence type="predicted"/>
<evidence type="ECO:0000313" key="3">
    <source>
        <dbReference type="EMBL" id="OBA22195.1"/>
    </source>
</evidence>
<name>A0A1A0HDY8_9ASCO</name>
<dbReference type="PANTHER" id="PTHR47336">
    <property type="entry name" value="TRANSCRIPTION FACTOR HMS1-RELATED"/>
    <property type="match status" value="1"/>
</dbReference>
<sequence length="302" mass="33759">MVQSNQSVNHFDSSEIARGQLKNSTKSFHPRVSSYITFQTNSNTPPNLNPENSELEMTKYQNLPLGLFSKVNAGLPPKLNNFQEEVLDLSSDFNSQQNIRDGLLSSLALYTGSANKESTSFSTSSTSTQQNKIKGSFEKRRIEVANTEHTNMPDCEDPRTTIDSLGHASEAPANKVKLKSSHNVIEQRYRNKINDKFTALQHSVPTLRAAVEKKDKLKVDEGIKGSELEEVSDLSDSSTSLEGLQPATKLNKGTILAKTVEYIKFLEGKNKSLTMEYEQILTRARMLGLRYDENSDYIEKEG</sequence>
<dbReference type="GO" id="GO:0046983">
    <property type="term" value="F:protein dimerization activity"/>
    <property type="evidence" value="ECO:0007669"/>
    <property type="project" value="InterPro"/>
</dbReference>
<organism evidence="3 4">
    <name type="scientific">Metschnikowia bicuspidata var. bicuspidata NRRL YB-4993</name>
    <dbReference type="NCBI Taxonomy" id="869754"/>
    <lineage>
        <taxon>Eukaryota</taxon>
        <taxon>Fungi</taxon>
        <taxon>Dikarya</taxon>
        <taxon>Ascomycota</taxon>
        <taxon>Saccharomycotina</taxon>
        <taxon>Pichiomycetes</taxon>
        <taxon>Metschnikowiaceae</taxon>
        <taxon>Metschnikowia</taxon>
    </lineage>
</organism>
<evidence type="ECO:0000259" key="2">
    <source>
        <dbReference type="PROSITE" id="PS50888"/>
    </source>
</evidence>
<dbReference type="AlphaFoldDB" id="A0A1A0HDY8"/>
<reference evidence="3 4" key="1">
    <citation type="submission" date="2016-05" db="EMBL/GenBank/DDBJ databases">
        <title>Comparative genomics of biotechnologically important yeasts.</title>
        <authorList>
            <consortium name="DOE Joint Genome Institute"/>
            <person name="Riley R."/>
            <person name="Haridas S."/>
            <person name="Wolfe K.H."/>
            <person name="Lopes M.R."/>
            <person name="Hittinger C.T."/>
            <person name="Goker M."/>
            <person name="Salamov A."/>
            <person name="Wisecaver J."/>
            <person name="Long T.M."/>
            <person name="Aerts A.L."/>
            <person name="Barry K."/>
            <person name="Choi C."/>
            <person name="Clum A."/>
            <person name="Coughlan A.Y."/>
            <person name="Deshpande S."/>
            <person name="Douglass A.P."/>
            <person name="Hanson S.J."/>
            <person name="Klenk H.-P."/>
            <person name="LaButti K."/>
            <person name="Lapidus A."/>
            <person name="Lindquist E."/>
            <person name="Lipzen A."/>
            <person name="Meier-kolthoff J.P."/>
            <person name="Ohm R.A."/>
            <person name="Otillar R.P."/>
            <person name="Pangilinan J."/>
            <person name="Peng Y."/>
            <person name="Rokas A."/>
            <person name="Rosa C.A."/>
            <person name="Scheuner C."/>
            <person name="Sibirny A.A."/>
            <person name="Slot J.C."/>
            <person name="Stielow J.B."/>
            <person name="Sun H."/>
            <person name="Kurtzman C.P."/>
            <person name="Blackwell M."/>
            <person name="Grigoriev I.V."/>
            <person name="Jeffries T.W."/>
        </authorList>
    </citation>
    <scope>NUCLEOTIDE SEQUENCE [LARGE SCALE GENOMIC DNA]</scope>
    <source>
        <strain evidence="3 4">NRRL YB-4993</strain>
    </source>
</reference>
<dbReference type="RefSeq" id="XP_018712691.1">
    <property type="nucleotide sequence ID" value="XM_018855778.1"/>
</dbReference>
<gene>
    <name evidence="3" type="ORF">METBIDRAFT_31142</name>
</gene>
<feature type="compositionally biased region" description="Polar residues" evidence="1">
    <location>
        <begin position="1"/>
        <end position="11"/>
    </location>
</feature>
<feature type="domain" description="BHLH" evidence="2">
    <location>
        <begin position="177"/>
        <end position="266"/>
    </location>
</feature>
<dbReference type="PANTHER" id="PTHR47336:SF2">
    <property type="entry name" value="TRANSCRIPTION FACTOR HMS1-RELATED"/>
    <property type="match status" value="1"/>
</dbReference>
<protein>
    <recommendedName>
        <fullName evidence="2">BHLH domain-containing protein</fullName>
    </recommendedName>
</protein>
<dbReference type="InterPro" id="IPR036638">
    <property type="entry name" value="HLH_DNA-bd_sf"/>
</dbReference>
<dbReference type="PROSITE" id="PS50888">
    <property type="entry name" value="BHLH"/>
    <property type="match status" value="1"/>
</dbReference>
<dbReference type="Proteomes" id="UP000092555">
    <property type="component" value="Unassembled WGS sequence"/>
</dbReference>